<dbReference type="RefSeq" id="WP_425344323.1">
    <property type="nucleotide sequence ID" value="NZ_JBGUBD010000002.1"/>
</dbReference>
<dbReference type="Pfam" id="PF02894">
    <property type="entry name" value="GFO_IDH_MocA_C"/>
    <property type="match status" value="1"/>
</dbReference>
<organism evidence="3 4">
    <name type="scientific">Natronomicrosphaera hydrolytica</name>
    <dbReference type="NCBI Taxonomy" id="3242702"/>
    <lineage>
        <taxon>Bacteria</taxon>
        <taxon>Pseudomonadati</taxon>
        <taxon>Planctomycetota</taxon>
        <taxon>Phycisphaerae</taxon>
        <taxon>Phycisphaerales</taxon>
        <taxon>Phycisphaeraceae</taxon>
        <taxon>Natronomicrosphaera</taxon>
    </lineage>
</organism>
<dbReference type="InterPro" id="IPR051450">
    <property type="entry name" value="Gfo/Idh/MocA_Oxidoreductases"/>
</dbReference>
<sequence length="456" mass="50983">MSSHKRYVVVGTGGRCRMFIDAIYQAPFSEHADLVGLCDISQTRMDFWNRHITGELGGENLPTYHADDFDKMIAELKPDVVIVTTVDSLHHNYIIRAMELGCDVVSEKPMTTDEVKAKAIFDAIERTGQNLRVTFNYRYQTAISKMREIIASGAIGTPTHVDFQWYLDTSHGADYFRRWHREMDKSGGLLVHKSTHHFDLVNFLIDDYADTVFAMGDLKFYGKENAEARGEKYSYQRYTGNVTKEQDPFALDLTADERSKGLYFDAEKDSGYIRDRNVFGDAPPVDIYDTHAVLVRYRNGVVLNYSMYAYCPWEGERITVNGTKGTLEYFSRGQGHVIRGQSDDELADEQYAGEKYMRLQKMFQPPESIEIPPAKGGHGGGDAKILERIFLPDLPPDPLKRDATHIDGAASILVGVAGNRSIATGQPVRLDDLLPLPPKASGAQASDVASLAGTAK</sequence>
<dbReference type="SUPFAM" id="SSF51735">
    <property type="entry name" value="NAD(P)-binding Rossmann-fold domains"/>
    <property type="match status" value="1"/>
</dbReference>
<proteinExistence type="predicted"/>
<evidence type="ECO:0000259" key="1">
    <source>
        <dbReference type="Pfam" id="PF01408"/>
    </source>
</evidence>
<reference evidence="3 4" key="1">
    <citation type="submission" date="2024-08" db="EMBL/GenBank/DDBJ databases">
        <title>Whole-genome sequencing of halo(alkali)philic microorganisms from hypersaline lakes.</title>
        <authorList>
            <person name="Sorokin D.Y."/>
            <person name="Merkel A.Y."/>
            <person name="Messina E."/>
            <person name="Yakimov M."/>
        </authorList>
    </citation>
    <scope>NUCLEOTIDE SEQUENCE [LARGE SCALE GENOMIC DNA]</scope>
    <source>
        <strain evidence="3 4">AB-hyl4</strain>
    </source>
</reference>
<dbReference type="Gene3D" id="3.40.50.720">
    <property type="entry name" value="NAD(P)-binding Rossmann-like Domain"/>
    <property type="match status" value="1"/>
</dbReference>
<dbReference type="InterPro" id="IPR000683">
    <property type="entry name" value="Gfo/Idh/MocA-like_OxRdtase_N"/>
</dbReference>
<evidence type="ECO:0000313" key="3">
    <source>
        <dbReference type="EMBL" id="MFA9477398.1"/>
    </source>
</evidence>
<dbReference type="PANTHER" id="PTHR43377:SF2">
    <property type="entry name" value="BINDING ROSSMANN FOLD OXIDOREDUCTASE, PUTATIVE (AFU_ORTHOLOGUE AFUA_4G00560)-RELATED"/>
    <property type="match status" value="1"/>
</dbReference>
<dbReference type="SUPFAM" id="SSF55347">
    <property type="entry name" value="Glyceraldehyde-3-phosphate dehydrogenase-like, C-terminal domain"/>
    <property type="match status" value="1"/>
</dbReference>
<feature type="domain" description="Gfo/Idh/MocA-like oxidoreductase C-terminal" evidence="2">
    <location>
        <begin position="147"/>
        <end position="430"/>
    </location>
</feature>
<evidence type="ECO:0000313" key="4">
    <source>
        <dbReference type="Proteomes" id="UP001575105"/>
    </source>
</evidence>
<dbReference type="Pfam" id="PF01408">
    <property type="entry name" value="GFO_IDH_MocA"/>
    <property type="match status" value="1"/>
</dbReference>
<evidence type="ECO:0000259" key="2">
    <source>
        <dbReference type="Pfam" id="PF02894"/>
    </source>
</evidence>
<accession>A0ABV4U519</accession>
<dbReference type="PANTHER" id="PTHR43377">
    <property type="entry name" value="BILIVERDIN REDUCTASE A"/>
    <property type="match status" value="1"/>
</dbReference>
<gene>
    <name evidence="3" type="ORF">ACERK3_03715</name>
</gene>
<keyword evidence="4" id="KW-1185">Reference proteome</keyword>
<dbReference type="InterPro" id="IPR036291">
    <property type="entry name" value="NAD(P)-bd_dom_sf"/>
</dbReference>
<feature type="domain" description="Gfo/Idh/MocA-like oxidoreductase N-terminal" evidence="1">
    <location>
        <begin position="6"/>
        <end position="134"/>
    </location>
</feature>
<name>A0ABV4U519_9BACT</name>
<dbReference type="Gene3D" id="3.30.360.10">
    <property type="entry name" value="Dihydrodipicolinate Reductase, domain 2"/>
    <property type="match status" value="1"/>
</dbReference>
<dbReference type="EMBL" id="JBGUBD010000002">
    <property type="protein sequence ID" value="MFA9477398.1"/>
    <property type="molecule type" value="Genomic_DNA"/>
</dbReference>
<dbReference type="Proteomes" id="UP001575105">
    <property type="component" value="Unassembled WGS sequence"/>
</dbReference>
<protein>
    <submittedName>
        <fullName evidence="3">Gfo/Idh/MocA family protein</fullName>
    </submittedName>
</protein>
<dbReference type="InterPro" id="IPR004104">
    <property type="entry name" value="Gfo/Idh/MocA-like_OxRdtase_C"/>
</dbReference>
<comment type="caution">
    <text evidence="3">The sequence shown here is derived from an EMBL/GenBank/DDBJ whole genome shotgun (WGS) entry which is preliminary data.</text>
</comment>